<name>A0AAI9U233_9PEZI</name>
<proteinExistence type="predicted"/>
<keyword evidence="2" id="KW-1185">Reference proteome</keyword>
<sequence length="89" mass="9634">MNIFPTLSPPPSSHLHFLVISLFRPSHPSASDTTKTISSSQSRSLTHQAGQIHCALHVHSLHPRGKRCAAGKVQASIQTDIPTRSAFLT</sequence>
<dbReference type="EMBL" id="MPDP01000309">
    <property type="protein sequence ID" value="KAK1448313.1"/>
    <property type="molecule type" value="Genomic_DNA"/>
</dbReference>
<evidence type="ECO:0000313" key="1">
    <source>
        <dbReference type="EMBL" id="KAK1448313.1"/>
    </source>
</evidence>
<evidence type="ECO:0000313" key="2">
    <source>
        <dbReference type="Proteomes" id="UP001239213"/>
    </source>
</evidence>
<protein>
    <submittedName>
        <fullName evidence="1">Uncharacterized protein</fullName>
    </submittedName>
</protein>
<comment type="caution">
    <text evidence="1">The sequence shown here is derived from an EMBL/GenBank/DDBJ whole genome shotgun (WGS) entry which is preliminary data.</text>
</comment>
<accession>A0AAI9U233</accession>
<gene>
    <name evidence="1" type="ORF">CCUS01_11721</name>
</gene>
<dbReference type="AlphaFoldDB" id="A0AAI9U233"/>
<dbReference type="Proteomes" id="UP001239213">
    <property type="component" value="Unassembled WGS sequence"/>
</dbReference>
<reference evidence="1" key="1">
    <citation type="submission" date="2016-11" db="EMBL/GenBank/DDBJ databases">
        <title>The genome sequence of Colletotrichum cuscutae.</title>
        <authorList>
            <person name="Baroncelli R."/>
        </authorList>
    </citation>
    <scope>NUCLEOTIDE SEQUENCE</scope>
    <source>
        <strain evidence="1">IMI 304802</strain>
    </source>
</reference>
<organism evidence="1 2">
    <name type="scientific">Colletotrichum cuscutae</name>
    <dbReference type="NCBI Taxonomy" id="1209917"/>
    <lineage>
        <taxon>Eukaryota</taxon>
        <taxon>Fungi</taxon>
        <taxon>Dikarya</taxon>
        <taxon>Ascomycota</taxon>
        <taxon>Pezizomycotina</taxon>
        <taxon>Sordariomycetes</taxon>
        <taxon>Hypocreomycetidae</taxon>
        <taxon>Glomerellales</taxon>
        <taxon>Glomerellaceae</taxon>
        <taxon>Colletotrichum</taxon>
        <taxon>Colletotrichum acutatum species complex</taxon>
    </lineage>
</organism>